<name>A0A8T2PCD8_9TELE</name>
<feature type="region of interest" description="Disordered" evidence="1">
    <location>
        <begin position="1"/>
        <end position="58"/>
    </location>
</feature>
<organism evidence="2 3">
    <name type="scientific">Albula glossodonta</name>
    <name type="common">roundjaw bonefish</name>
    <dbReference type="NCBI Taxonomy" id="121402"/>
    <lineage>
        <taxon>Eukaryota</taxon>
        <taxon>Metazoa</taxon>
        <taxon>Chordata</taxon>
        <taxon>Craniata</taxon>
        <taxon>Vertebrata</taxon>
        <taxon>Euteleostomi</taxon>
        <taxon>Actinopterygii</taxon>
        <taxon>Neopterygii</taxon>
        <taxon>Teleostei</taxon>
        <taxon>Albuliformes</taxon>
        <taxon>Albulidae</taxon>
        <taxon>Albula</taxon>
    </lineage>
</organism>
<evidence type="ECO:0000313" key="3">
    <source>
        <dbReference type="Proteomes" id="UP000824540"/>
    </source>
</evidence>
<gene>
    <name evidence="2" type="ORF">JZ751_024933</name>
</gene>
<feature type="non-terminal residue" evidence="2">
    <location>
        <position position="1"/>
    </location>
</feature>
<dbReference type="EMBL" id="JAFBMS010000007">
    <property type="protein sequence ID" value="KAG9351043.1"/>
    <property type="molecule type" value="Genomic_DNA"/>
</dbReference>
<reference evidence="2" key="1">
    <citation type="thesis" date="2021" institute="BYU ScholarsArchive" country="Provo, UT, USA">
        <title>Applications of and Algorithms for Genome Assembly and Genomic Analyses with an Emphasis on Marine Teleosts.</title>
        <authorList>
            <person name="Pickett B.D."/>
        </authorList>
    </citation>
    <scope>NUCLEOTIDE SEQUENCE</scope>
    <source>
        <strain evidence="2">HI-2016</strain>
    </source>
</reference>
<dbReference type="Proteomes" id="UP000824540">
    <property type="component" value="Unassembled WGS sequence"/>
</dbReference>
<sequence>MNSDTWLPDRLISDSGSERRRGPTQDCTKGAGDASGEDPPPVSGLGRQAGSRTEKLGG</sequence>
<evidence type="ECO:0000313" key="2">
    <source>
        <dbReference type="EMBL" id="KAG9351043.1"/>
    </source>
</evidence>
<protein>
    <submittedName>
        <fullName evidence="2">Uncharacterized protein</fullName>
    </submittedName>
</protein>
<accession>A0A8T2PCD8</accession>
<keyword evidence="3" id="KW-1185">Reference proteome</keyword>
<evidence type="ECO:0000256" key="1">
    <source>
        <dbReference type="SAM" id="MobiDB-lite"/>
    </source>
</evidence>
<dbReference type="AlphaFoldDB" id="A0A8T2PCD8"/>
<proteinExistence type="predicted"/>
<comment type="caution">
    <text evidence="2">The sequence shown here is derived from an EMBL/GenBank/DDBJ whole genome shotgun (WGS) entry which is preliminary data.</text>
</comment>